<feature type="active site" description="Charge relay system" evidence="5">
    <location>
        <position position="88"/>
    </location>
</feature>
<sequence length="483" mass="51650">MLLPAVLLLGTTPVAAEAPRHTSRSALPLDLGGLLGDTLALLDITAESVSWEQEGTNAELHHVGTAVGADNLHRRGLTGAGIGVALIDTGVADVRGLEDVVRGPDLSLDSQFEEAWARDLYGHGTHLAGILASDRPDVPGLASDATLVSVKVGATNGAVDVSQTIAAIDWVVQHRHEHNIRVLALAYGTDGTQDPIHDPLSHAIEVAWRHGIVVVVAAGNHGAVRDGVVNPALNPYVIAVGAVDTQGTSARLDDEVPEFSPTGTRQRRPDVFAPGVGIVSLQAPGGYLDTAYPQARQPDGRFRGNGTSQATMVVASAAALLLQDRPELSPDDVKQLLVRSSQGVSSLLSSTNMIDVEAARSLRPRRATQQFPHSRGDGSLELARGSMHIGVDGAWLDGERDIHGRPFDSARWAAAAEAGTSWSNGRWNGSRWTSSGRIDHAWPGQTWQGRSWSGWSWNGWSWNGWSWNGWSWNGWSWNAAEWR</sequence>
<evidence type="ECO:0000256" key="5">
    <source>
        <dbReference type="PROSITE-ProRule" id="PRU01240"/>
    </source>
</evidence>
<comment type="similarity">
    <text evidence="1 5">Belongs to the peptidase S8 family.</text>
</comment>
<evidence type="ECO:0000256" key="4">
    <source>
        <dbReference type="ARBA" id="ARBA00022825"/>
    </source>
</evidence>
<dbReference type="PANTHER" id="PTHR43806:SF11">
    <property type="entry name" value="CEREVISIN-RELATED"/>
    <property type="match status" value="1"/>
</dbReference>
<dbReference type="Proteomes" id="UP000264006">
    <property type="component" value="Chromosome"/>
</dbReference>
<dbReference type="KEGG" id="euz:DVS28_a0847"/>
<dbReference type="SUPFAM" id="SSF52743">
    <property type="entry name" value="Subtilisin-like"/>
    <property type="match status" value="1"/>
</dbReference>
<accession>A0A346XTK1</accession>
<keyword evidence="2 5" id="KW-0645">Protease</keyword>
<keyword evidence="4 5" id="KW-0720">Serine protease</keyword>
<dbReference type="AlphaFoldDB" id="A0A346XTK1"/>
<evidence type="ECO:0000256" key="1">
    <source>
        <dbReference type="ARBA" id="ARBA00011073"/>
    </source>
</evidence>
<evidence type="ECO:0000256" key="2">
    <source>
        <dbReference type="ARBA" id="ARBA00022670"/>
    </source>
</evidence>
<dbReference type="InterPro" id="IPR015500">
    <property type="entry name" value="Peptidase_S8_subtilisin-rel"/>
</dbReference>
<dbReference type="GO" id="GO:0006508">
    <property type="term" value="P:proteolysis"/>
    <property type="evidence" value="ECO:0007669"/>
    <property type="project" value="UniProtKB-KW"/>
</dbReference>
<keyword evidence="8" id="KW-1185">Reference proteome</keyword>
<dbReference type="Pfam" id="PF00082">
    <property type="entry name" value="Peptidase_S8"/>
    <property type="match status" value="1"/>
</dbReference>
<feature type="active site" description="Charge relay system" evidence="5">
    <location>
        <position position="123"/>
    </location>
</feature>
<name>A0A346XTK1_9ACTN</name>
<keyword evidence="3 5" id="KW-0378">Hydrolase</keyword>
<dbReference type="InterPro" id="IPR000209">
    <property type="entry name" value="Peptidase_S8/S53_dom"/>
</dbReference>
<dbReference type="PROSITE" id="PS51892">
    <property type="entry name" value="SUBTILASE"/>
    <property type="match status" value="1"/>
</dbReference>
<dbReference type="InterPro" id="IPR050131">
    <property type="entry name" value="Peptidase_S8_subtilisin-like"/>
</dbReference>
<gene>
    <name evidence="7" type="ORF">DVS28_a0847</name>
</gene>
<evidence type="ECO:0000313" key="7">
    <source>
        <dbReference type="EMBL" id="AXV05548.1"/>
    </source>
</evidence>
<dbReference type="Gene3D" id="3.40.50.200">
    <property type="entry name" value="Peptidase S8/S53 domain"/>
    <property type="match status" value="1"/>
</dbReference>
<dbReference type="InterPro" id="IPR036852">
    <property type="entry name" value="Peptidase_S8/S53_dom_sf"/>
</dbReference>
<dbReference type="PANTHER" id="PTHR43806">
    <property type="entry name" value="PEPTIDASE S8"/>
    <property type="match status" value="1"/>
</dbReference>
<dbReference type="PRINTS" id="PR00723">
    <property type="entry name" value="SUBTILISIN"/>
</dbReference>
<protein>
    <submittedName>
        <fullName evidence="7">Alkaline serine protease</fullName>
    </submittedName>
</protein>
<feature type="active site" description="Charge relay system" evidence="5">
    <location>
        <position position="308"/>
    </location>
</feature>
<organism evidence="7 8">
    <name type="scientific">Euzebya pacifica</name>
    <dbReference type="NCBI Taxonomy" id="1608957"/>
    <lineage>
        <taxon>Bacteria</taxon>
        <taxon>Bacillati</taxon>
        <taxon>Actinomycetota</taxon>
        <taxon>Nitriliruptoria</taxon>
        <taxon>Euzebyales</taxon>
    </lineage>
</organism>
<proteinExistence type="inferred from homology"/>
<reference evidence="7 8" key="1">
    <citation type="submission" date="2018-09" db="EMBL/GenBank/DDBJ databases">
        <title>Complete genome sequence of Euzebya sp. DY32-46 isolated from seawater of Pacific Ocean.</title>
        <authorList>
            <person name="Xu L."/>
            <person name="Wu Y.-H."/>
            <person name="Xu X.-W."/>
        </authorList>
    </citation>
    <scope>NUCLEOTIDE SEQUENCE [LARGE SCALE GENOMIC DNA]</scope>
    <source>
        <strain evidence="7 8">DY32-46</strain>
    </source>
</reference>
<dbReference type="GO" id="GO:0004252">
    <property type="term" value="F:serine-type endopeptidase activity"/>
    <property type="evidence" value="ECO:0007669"/>
    <property type="project" value="UniProtKB-UniRule"/>
</dbReference>
<evidence type="ECO:0000313" key="8">
    <source>
        <dbReference type="Proteomes" id="UP000264006"/>
    </source>
</evidence>
<feature type="domain" description="Peptidase S8/S53" evidence="6">
    <location>
        <begin position="79"/>
        <end position="341"/>
    </location>
</feature>
<dbReference type="EMBL" id="CP031165">
    <property type="protein sequence ID" value="AXV05548.1"/>
    <property type="molecule type" value="Genomic_DNA"/>
</dbReference>
<evidence type="ECO:0000259" key="6">
    <source>
        <dbReference type="Pfam" id="PF00082"/>
    </source>
</evidence>
<evidence type="ECO:0000256" key="3">
    <source>
        <dbReference type="ARBA" id="ARBA00022801"/>
    </source>
</evidence>